<dbReference type="PANTHER" id="PTHR13503">
    <property type="entry name" value="NEGATIVE ELONGATION FACTOR COMPLEX MEMBER B"/>
    <property type="match status" value="1"/>
</dbReference>
<gene>
    <name evidence="2" type="ORF">P7K49_002198</name>
</gene>
<keyword evidence="3" id="KW-1185">Reference proteome</keyword>
<evidence type="ECO:0000256" key="1">
    <source>
        <dbReference type="SAM" id="MobiDB-lite"/>
    </source>
</evidence>
<protein>
    <submittedName>
        <fullName evidence="2">Uncharacterized protein</fullName>
    </submittedName>
</protein>
<proteinExistence type="predicted"/>
<evidence type="ECO:0000313" key="2">
    <source>
        <dbReference type="EMBL" id="KAK2120812.1"/>
    </source>
</evidence>
<dbReference type="InterPro" id="IPR010405">
    <property type="entry name" value="COBRA1"/>
</dbReference>
<dbReference type="Proteomes" id="UP001266305">
    <property type="component" value="Unassembled WGS sequence"/>
</dbReference>
<dbReference type="PANTHER" id="PTHR13503:SF3">
    <property type="entry name" value="NEGATIVE ELONGATION FACTOR B"/>
    <property type="match status" value="1"/>
</dbReference>
<name>A0ABQ9WGN8_SAGOE</name>
<dbReference type="EMBL" id="JASSZA010000001">
    <property type="protein sequence ID" value="KAK2120812.1"/>
    <property type="molecule type" value="Genomic_DNA"/>
</dbReference>
<reference evidence="2 3" key="1">
    <citation type="submission" date="2023-05" db="EMBL/GenBank/DDBJ databases">
        <title>B98-5 Cell Line De Novo Hybrid Assembly: An Optical Mapping Approach.</title>
        <authorList>
            <person name="Kananen K."/>
            <person name="Auerbach J.A."/>
            <person name="Kautto E."/>
            <person name="Blachly J.S."/>
        </authorList>
    </citation>
    <scope>NUCLEOTIDE SEQUENCE [LARGE SCALE GENOMIC DNA]</scope>
    <source>
        <strain evidence="2">B95-8</strain>
        <tissue evidence="2">Cell line</tissue>
    </source>
</reference>
<evidence type="ECO:0000313" key="3">
    <source>
        <dbReference type="Proteomes" id="UP001266305"/>
    </source>
</evidence>
<accession>A0ABQ9WGN8</accession>
<sequence length="132" mass="14372">MPAVSAVETFGDLAFGDIFLHLLTGSLALLADEFALEDFCSSLFDGFFLTASPRRQGCLHAPTPEAFSRKENVQRHALRLLIHLHPRKALEPTGQLGEKLEQLDHRKPSPAQATETPALELPLPSVPAPAPL</sequence>
<feature type="region of interest" description="Disordered" evidence="1">
    <location>
        <begin position="92"/>
        <end position="132"/>
    </location>
</feature>
<comment type="caution">
    <text evidence="2">The sequence shown here is derived from an EMBL/GenBank/DDBJ whole genome shotgun (WGS) entry which is preliminary data.</text>
</comment>
<feature type="compositionally biased region" description="Basic and acidic residues" evidence="1">
    <location>
        <begin position="98"/>
        <end position="107"/>
    </location>
</feature>
<organism evidence="2 3">
    <name type="scientific">Saguinus oedipus</name>
    <name type="common">Cotton-top tamarin</name>
    <name type="synonym">Oedipomidas oedipus</name>
    <dbReference type="NCBI Taxonomy" id="9490"/>
    <lineage>
        <taxon>Eukaryota</taxon>
        <taxon>Metazoa</taxon>
        <taxon>Chordata</taxon>
        <taxon>Craniata</taxon>
        <taxon>Vertebrata</taxon>
        <taxon>Euteleostomi</taxon>
        <taxon>Mammalia</taxon>
        <taxon>Eutheria</taxon>
        <taxon>Euarchontoglires</taxon>
        <taxon>Primates</taxon>
        <taxon>Haplorrhini</taxon>
        <taxon>Platyrrhini</taxon>
        <taxon>Cebidae</taxon>
        <taxon>Callitrichinae</taxon>
        <taxon>Saguinus</taxon>
    </lineage>
</organism>